<evidence type="ECO:0000256" key="1">
    <source>
        <dbReference type="ARBA" id="ARBA00004365"/>
    </source>
</evidence>
<comment type="caution">
    <text evidence="7">The sequence shown here is derived from an EMBL/GenBank/DDBJ whole genome shotgun (WGS) entry which is preliminary data.</text>
</comment>
<keyword evidence="5" id="KW-0975">Bacterial flagellum</keyword>
<keyword evidence="7" id="KW-0282">Flagellum</keyword>
<dbReference type="EMBL" id="QDDL01000007">
    <property type="protein sequence ID" value="PVZ66738.1"/>
    <property type="molecule type" value="Genomic_DNA"/>
</dbReference>
<dbReference type="PANTHER" id="PTHR42792">
    <property type="entry name" value="FLAGELLIN"/>
    <property type="match status" value="1"/>
</dbReference>
<feature type="domain" description="Flagellin N-terminal" evidence="6">
    <location>
        <begin position="3"/>
        <end position="139"/>
    </location>
</feature>
<evidence type="ECO:0000313" key="7">
    <source>
        <dbReference type="EMBL" id="PVZ66738.1"/>
    </source>
</evidence>
<dbReference type="Pfam" id="PF00669">
    <property type="entry name" value="Flagellin_N"/>
    <property type="match status" value="1"/>
</dbReference>
<keyword evidence="7" id="KW-0969">Cilium</keyword>
<dbReference type="GO" id="GO:0005198">
    <property type="term" value="F:structural molecule activity"/>
    <property type="evidence" value="ECO:0007669"/>
    <property type="project" value="InterPro"/>
</dbReference>
<dbReference type="SUPFAM" id="SSF64518">
    <property type="entry name" value="Phase 1 flagellin"/>
    <property type="match status" value="1"/>
</dbReference>
<accession>A0A2V1GV14</accession>
<dbReference type="InterPro" id="IPR013384">
    <property type="entry name" value="Flagell_FlgL"/>
</dbReference>
<comment type="subcellular location">
    <subcellularLocation>
        <location evidence="1">Bacterial flagellum</location>
    </subcellularLocation>
    <subcellularLocation>
        <location evidence="2">Secreted</location>
    </subcellularLocation>
</comment>
<dbReference type="OrthoDB" id="9768249at2"/>
<evidence type="ECO:0000256" key="4">
    <source>
        <dbReference type="ARBA" id="ARBA00022525"/>
    </source>
</evidence>
<dbReference type="AlphaFoldDB" id="A0A2V1GV14"/>
<evidence type="ECO:0000256" key="2">
    <source>
        <dbReference type="ARBA" id="ARBA00004613"/>
    </source>
</evidence>
<dbReference type="Proteomes" id="UP000244906">
    <property type="component" value="Unassembled WGS sequence"/>
</dbReference>
<sequence>MRISTLQMYNSTLSQINKSQSEMSDIQVQMSTGKRVNQASDDPLAMAQIIVLDQEINQLEQFQGNANFAENRLALEDSTLDAVTSSLQRIRELMISANKESLSQNDRDIIAQEMQTQLEHVTGLANTREANGEYLFSGFQSQQQPFTVNREGIYSYQGDNGSREIEIGPNARVITNHPGSEIFVNIETAGAPRVVAGVANTGTATVESRVKGAYSATPLQVKIVDEGAGPEIVASDLAGKQLFPKPGDPAFAYDSTKGAAIVVDGVEIIISDGAKTNDTFGLTFGGNQDLFTTVSNIIQVLEDPDSGTEADTVRMESLGRLLNDLDSGMNNISLQRAEIGSRLNSVDTEREVNEGLSLFDKTLRSNLRDADFATLVTELSVKQASLQASMKSFSLAQGSSLFDYI</sequence>
<keyword evidence="8" id="KW-1185">Reference proteome</keyword>
<keyword evidence="7" id="KW-0966">Cell projection</keyword>
<reference evidence="7 8" key="1">
    <citation type="submission" date="2018-04" db="EMBL/GenBank/DDBJ databases">
        <title>Thalassorhabdus spongiae gen. nov., sp. nov., isolated from a marine sponge in South-West Iceland.</title>
        <authorList>
            <person name="Knobloch S."/>
            <person name="Daussin A."/>
            <person name="Johannsson R."/>
            <person name="Marteinsson V.T."/>
        </authorList>
    </citation>
    <scope>NUCLEOTIDE SEQUENCE [LARGE SCALE GENOMIC DNA]</scope>
    <source>
        <strain evidence="7 8">Hp12</strain>
    </source>
</reference>
<proteinExistence type="inferred from homology"/>
<dbReference type="GO" id="GO:0005576">
    <property type="term" value="C:extracellular region"/>
    <property type="evidence" value="ECO:0007669"/>
    <property type="project" value="UniProtKB-SubCell"/>
</dbReference>
<dbReference type="PRINTS" id="PR00207">
    <property type="entry name" value="FLAGELLIN"/>
</dbReference>
<protein>
    <submittedName>
        <fullName evidence="7">Flagellar hook-associated protein 3</fullName>
    </submittedName>
</protein>
<dbReference type="GO" id="GO:0009424">
    <property type="term" value="C:bacterial-type flagellum hook"/>
    <property type="evidence" value="ECO:0007669"/>
    <property type="project" value="InterPro"/>
</dbReference>
<name>A0A2V1GV14_9GAMM</name>
<dbReference type="InterPro" id="IPR001029">
    <property type="entry name" value="Flagellin_N"/>
</dbReference>
<evidence type="ECO:0000313" key="8">
    <source>
        <dbReference type="Proteomes" id="UP000244906"/>
    </source>
</evidence>
<gene>
    <name evidence="7" type="primary">flgL</name>
    <name evidence="7" type="ORF">DC094_15840</name>
</gene>
<dbReference type="NCBIfam" id="TIGR02550">
    <property type="entry name" value="flagell_flgL"/>
    <property type="match status" value="1"/>
</dbReference>
<evidence type="ECO:0000259" key="6">
    <source>
        <dbReference type="Pfam" id="PF00669"/>
    </source>
</evidence>
<evidence type="ECO:0000256" key="5">
    <source>
        <dbReference type="ARBA" id="ARBA00023143"/>
    </source>
</evidence>
<evidence type="ECO:0000256" key="3">
    <source>
        <dbReference type="ARBA" id="ARBA00005709"/>
    </source>
</evidence>
<organism evidence="7 8">
    <name type="scientific">Pelagibaculum spongiae</name>
    <dbReference type="NCBI Taxonomy" id="2080658"/>
    <lineage>
        <taxon>Bacteria</taxon>
        <taxon>Pseudomonadati</taxon>
        <taxon>Pseudomonadota</taxon>
        <taxon>Gammaproteobacteria</taxon>
        <taxon>Oceanospirillales</taxon>
        <taxon>Pelagibaculum</taxon>
    </lineage>
</organism>
<dbReference type="InterPro" id="IPR001492">
    <property type="entry name" value="Flagellin"/>
</dbReference>
<keyword evidence="4" id="KW-0964">Secreted</keyword>
<dbReference type="PANTHER" id="PTHR42792:SF1">
    <property type="entry name" value="FLAGELLAR HOOK-ASSOCIATED PROTEIN 3"/>
    <property type="match status" value="1"/>
</dbReference>
<comment type="similarity">
    <text evidence="3">Belongs to the bacterial flagellin family.</text>
</comment>
<dbReference type="RefSeq" id="WP_116688102.1">
    <property type="nucleotide sequence ID" value="NZ_CAWNYD010000007.1"/>
</dbReference>
<dbReference type="GO" id="GO:0071973">
    <property type="term" value="P:bacterial-type flagellum-dependent cell motility"/>
    <property type="evidence" value="ECO:0007669"/>
    <property type="project" value="InterPro"/>
</dbReference>
<dbReference type="Gene3D" id="1.20.1330.10">
    <property type="entry name" value="f41 fragment of flagellin, N-terminal domain"/>
    <property type="match status" value="2"/>
</dbReference>